<gene>
    <name evidence="3" type="ORF">WMY93_012094</name>
</gene>
<organism evidence="3 4">
    <name type="scientific">Mugilogobius chulae</name>
    <name type="common">yellowstripe goby</name>
    <dbReference type="NCBI Taxonomy" id="88201"/>
    <lineage>
        <taxon>Eukaryota</taxon>
        <taxon>Metazoa</taxon>
        <taxon>Chordata</taxon>
        <taxon>Craniata</taxon>
        <taxon>Vertebrata</taxon>
        <taxon>Euteleostomi</taxon>
        <taxon>Actinopterygii</taxon>
        <taxon>Neopterygii</taxon>
        <taxon>Teleostei</taxon>
        <taxon>Neoteleostei</taxon>
        <taxon>Acanthomorphata</taxon>
        <taxon>Gobiaria</taxon>
        <taxon>Gobiiformes</taxon>
        <taxon>Gobioidei</taxon>
        <taxon>Gobiidae</taxon>
        <taxon>Gobionellinae</taxon>
        <taxon>Mugilogobius</taxon>
    </lineage>
</organism>
<dbReference type="Gene3D" id="2.60.40.10">
    <property type="entry name" value="Immunoglobulins"/>
    <property type="match status" value="1"/>
</dbReference>
<comment type="caution">
    <text evidence="3">The sequence shown here is derived from an EMBL/GenBank/DDBJ whole genome shotgun (WGS) entry which is preliminary data.</text>
</comment>
<dbReference type="CDD" id="cd00096">
    <property type="entry name" value="Ig"/>
    <property type="match status" value="1"/>
</dbReference>
<feature type="domain" description="Ig-like" evidence="2">
    <location>
        <begin position="4"/>
        <end position="102"/>
    </location>
</feature>
<feature type="chain" id="PRO_5043418420" description="Ig-like domain-containing protein" evidence="1">
    <location>
        <begin position="19"/>
        <end position="116"/>
    </location>
</feature>
<protein>
    <recommendedName>
        <fullName evidence="2">Ig-like domain-containing protein</fullName>
    </recommendedName>
</protein>
<proteinExistence type="predicted"/>
<feature type="signal peptide" evidence="1">
    <location>
        <begin position="1"/>
        <end position="18"/>
    </location>
</feature>
<dbReference type="InterPro" id="IPR036179">
    <property type="entry name" value="Ig-like_dom_sf"/>
</dbReference>
<sequence length="116" mass="12940">MLLPLLCLLSPAFGPASAQDKGAAKPIIDKLYDKGTWKLLQCEAEGDPEPEMVWRNSAGKELEKHLPKSQDGNVKVELQLNVTSSDTYTCEVTQRSIKHQIKKTWEMVISENITGE</sequence>
<evidence type="ECO:0000259" key="2">
    <source>
        <dbReference type="PROSITE" id="PS50835"/>
    </source>
</evidence>
<dbReference type="EMBL" id="JBBPFD010000008">
    <property type="protein sequence ID" value="KAK7916333.1"/>
    <property type="molecule type" value="Genomic_DNA"/>
</dbReference>
<keyword evidence="4" id="KW-1185">Reference proteome</keyword>
<dbReference type="Proteomes" id="UP001460270">
    <property type="component" value="Unassembled WGS sequence"/>
</dbReference>
<dbReference type="Pfam" id="PF13895">
    <property type="entry name" value="Ig_2"/>
    <property type="match status" value="1"/>
</dbReference>
<dbReference type="InterPro" id="IPR007110">
    <property type="entry name" value="Ig-like_dom"/>
</dbReference>
<dbReference type="AlphaFoldDB" id="A0AAW0P4H2"/>
<evidence type="ECO:0000313" key="4">
    <source>
        <dbReference type="Proteomes" id="UP001460270"/>
    </source>
</evidence>
<keyword evidence="1" id="KW-0732">Signal</keyword>
<dbReference type="SUPFAM" id="SSF48726">
    <property type="entry name" value="Immunoglobulin"/>
    <property type="match status" value="1"/>
</dbReference>
<dbReference type="InterPro" id="IPR013783">
    <property type="entry name" value="Ig-like_fold"/>
</dbReference>
<reference evidence="4" key="1">
    <citation type="submission" date="2024-04" db="EMBL/GenBank/DDBJ databases">
        <title>Salinicola lusitanus LLJ914,a marine bacterium isolated from the Okinawa Trough.</title>
        <authorList>
            <person name="Li J."/>
        </authorList>
    </citation>
    <scope>NUCLEOTIDE SEQUENCE [LARGE SCALE GENOMIC DNA]</scope>
</reference>
<accession>A0AAW0P4H2</accession>
<evidence type="ECO:0000313" key="3">
    <source>
        <dbReference type="EMBL" id="KAK7916333.1"/>
    </source>
</evidence>
<evidence type="ECO:0000256" key="1">
    <source>
        <dbReference type="SAM" id="SignalP"/>
    </source>
</evidence>
<name>A0AAW0P4H2_9GOBI</name>
<dbReference type="PROSITE" id="PS50835">
    <property type="entry name" value="IG_LIKE"/>
    <property type="match status" value="1"/>
</dbReference>